<evidence type="ECO:0000313" key="3">
    <source>
        <dbReference type="Proteomes" id="UP000499080"/>
    </source>
</evidence>
<accession>A0A4Y2CYV0</accession>
<feature type="compositionally biased region" description="Basic and acidic residues" evidence="1">
    <location>
        <begin position="57"/>
        <end position="70"/>
    </location>
</feature>
<dbReference type="Proteomes" id="UP000499080">
    <property type="component" value="Unassembled WGS sequence"/>
</dbReference>
<keyword evidence="3" id="KW-1185">Reference proteome</keyword>
<name>A0A4Y2CYV0_ARAVE</name>
<proteinExistence type="predicted"/>
<dbReference type="EMBL" id="BGPR01000263">
    <property type="protein sequence ID" value="GBM09017.1"/>
    <property type="molecule type" value="Genomic_DNA"/>
</dbReference>
<comment type="caution">
    <text evidence="2">The sequence shown here is derived from an EMBL/GenBank/DDBJ whole genome shotgun (WGS) entry which is preliminary data.</text>
</comment>
<dbReference type="AlphaFoldDB" id="A0A4Y2CYV0"/>
<sequence>MLSDPDLSDILSNDVAKLELQNSFVSAQRQYYLNQQALKRPVSMLDYGNPSNRQKVGTRDLDKSQRFGPP</sequence>
<gene>
    <name evidence="2" type="ORF">AVEN_229050_1</name>
</gene>
<protein>
    <submittedName>
        <fullName evidence="2">Uncharacterized protein</fullName>
    </submittedName>
</protein>
<evidence type="ECO:0000313" key="2">
    <source>
        <dbReference type="EMBL" id="GBM09017.1"/>
    </source>
</evidence>
<evidence type="ECO:0000256" key="1">
    <source>
        <dbReference type="SAM" id="MobiDB-lite"/>
    </source>
</evidence>
<reference evidence="2 3" key="1">
    <citation type="journal article" date="2019" name="Sci. Rep.">
        <title>Orb-weaving spider Araneus ventricosus genome elucidates the spidroin gene catalogue.</title>
        <authorList>
            <person name="Kono N."/>
            <person name="Nakamura H."/>
            <person name="Ohtoshi R."/>
            <person name="Moran D.A.P."/>
            <person name="Shinohara A."/>
            <person name="Yoshida Y."/>
            <person name="Fujiwara M."/>
            <person name="Mori M."/>
            <person name="Tomita M."/>
            <person name="Arakawa K."/>
        </authorList>
    </citation>
    <scope>NUCLEOTIDE SEQUENCE [LARGE SCALE GENOMIC DNA]</scope>
</reference>
<feature type="region of interest" description="Disordered" evidence="1">
    <location>
        <begin position="44"/>
        <end position="70"/>
    </location>
</feature>
<organism evidence="2 3">
    <name type="scientific">Araneus ventricosus</name>
    <name type="common">Orbweaver spider</name>
    <name type="synonym">Epeira ventricosa</name>
    <dbReference type="NCBI Taxonomy" id="182803"/>
    <lineage>
        <taxon>Eukaryota</taxon>
        <taxon>Metazoa</taxon>
        <taxon>Ecdysozoa</taxon>
        <taxon>Arthropoda</taxon>
        <taxon>Chelicerata</taxon>
        <taxon>Arachnida</taxon>
        <taxon>Araneae</taxon>
        <taxon>Araneomorphae</taxon>
        <taxon>Entelegynae</taxon>
        <taxon>Araneoidea</taxon>
        <taxon>Araneidae</taxon>
        <taxon>Araneus</taxon>
    </lineage>
</organism>